<feature type="region of interest" description="Disordered" evidence="2">
    <location>
        <begin position="184"/>
        <end position="210"/>
    </location>
</feature>
<dbReference type="GO" id="GO:0005856">
    <property type="term" value="C:cytoskeleton"/>
    <property type="evidence" value="ECO:0007669"/>
    <property type="project" value="TreeGrafter"/>
</dbReference>
<feature type="region of interest" description="Disordered" evidence="2">
    <location>
        <begin position="1026"/>
        <end position="1061"/>
    </location>
</feature>
<gene>
    <name evidence="3" type="ORF">Vbra_9980</name>
</gene>
<feature type="coiled-coil region" evidence="1">
    <location>
        <begin position="388"/>
        <end position="461"/>
    </location>
</feature>
<dbReference type="AlphaFoldDB" id="A0A0G4GHC8"/>
<dbReference type="GO" id="GO:0005200">
    <property type="term" value="F:structural constituent of cytoskeleton"/>
    <property type="evidence" value="ECO:0007669"/>
    <property type="project" value="TreeGrafter"/>
</dbReference>
<feature type="region of interest" description="Disordered" evidence="2">
    <location>
        <begin position="872"/>
        <end position="906"/>
    </location>
</feature>
<evidence type="ECO:0000256" key="1">
    <source>
        <dbReference type="SAM" id="Coils"/>
    </source>
</evidence>
<dbReference type="PANTHER" id="PTHR47357:SF1">
    <property type="entry name" value="SPINDLE POLE BODY COMPONENT 110"/>
    <property type="match status" value="1"/>
</dbReference>
<feature type="coiled-coil region" evidence="1">
    <location>
        <begin position="494"/>
        <end position="545"/>
    </location>
</feature>
<feature type="compositionally biased region" description="Basic and acidic residues" evidence="2">
    <location>
        <begin position="197"/>
        <end position="210"/>
    </location>
</feature>
<feature type="region of interest" description="Disordered" evidence="2">
    <location>
        <begin position="679"/>
        <end position="703"/>
    </location>
</feature>
<name>A0A0G4GHC8_VITBC</name>
<feature type="compositionally biased region" description="Polar residues" evidence="2">
    <location>
        <begin position="789"/>
        <end position="801"/>
    </location>
</feature>
<proteinExistence type="predicted"/>
<feature type="compositionally biased region" description="Polar residues" evidence="2">
    <location>
        <begin position="594"/>
        <end position="614"/>
    </location>
</feature>
<evidence type="ECO:0000313" key="4">
    <source>
        <dbReference type="Proteomes" id="UP000041254"/>
    </source>
</evidence>
<feature type="region of interest" description="Disordered" evidence="2">
    <location>
        <begin position="632"/>
        <end position="655"/>
    </location>
</feature>
<dbReference type="Proteomes" id="UP000041254">
    <property type="component" value="Unassembled WGS sequence"/>
</dbReference>
<keyword evidence="1" id="KW-0175">Coiled coil</keyword>
<protein>
    <submittedName>
        <fullName evidence="3">Uncharacterized protein</fullName>
    </submittedName>
</protein>
<evidence type="ECO:0000313" key="3">
    <source>
        <dbReference type="EMBL" id="CEM29135.1"/>
    </source>
</evidence>
<feature type="region of interest" description="Disordered" evidence="2">
    <location>
        <begin position="1"/>
        <end position="120"/>
    </location>
</feature>
<feature type="compositionally biased region" description="Polar residues" evidence="2">
    <location>
        <begin position="98"/>
        <end position="110"/>
    </location>
</feature>
<sequence>MFQMFGAKGADKGASPGKVRSEKVLPANFEAPKIRLGASGKAGGGIPKLPPAAARRQSQPTSVEQGLLRPASVEPQGASPSTSRSEAPSPSVPPSFHAPSQPTAQGSLSQRLREGGLKMNRATTLTALGASPLSVSGGAEDAAVRLQPKAVPSIQTSGVKQEGRGVVIKSPRTFSLVRPGEAPVVASPASHYSSSTDPRRSSAYDSTTRSEAERRVSSFYWAPGARQTSPTALQHFQEPSFQLPGAPQDMRGTAPPRMGSFPAMAPVMGMPHGGSPSGVQAVGVTAVGSLSPLGATMMSTQGFPMAAMPYDARRVSIGQMTVTPDRIISQLEEEIRRKSEVIVDLQESLRRYTFARTQSSMGAEEPSPSMRKDHRLNRSQQMKYEQEWDDMVEEITALRTELERARNELDRSKQVTARTETHWQGQMEGLKKEIETAKVREEMLQRECRKLKEEMTTQRQSIDRQASMGIASTLPKPVKVEMPKETPRDAKARLERALEDNAALQSRLLDFERQVAKLEDERRHLDKEKNELKDLLDAARSLTHRGVSVTSTAGHVPHGIAESKSVSQSASQTPYATLIPRDLSLTAELETARRGSQSQATDRGRSPHQSFLSTGSAADAALEATTPKRVSITVPDVARAETGSPSRRADAGEQGVTPRDLKLFFLSVASSVFGRDLEEGELEGGEDAGGAKKVTPKPSKPAVPRLDFAKIQPRPETHESVLRRVREHATPSALGSRRKAPHTTRHARPLLVGQDTARSLASTLPLLFRDRLRSLSMGTMEGAEEDTSSRAYTSRQHSELTNISSPRLNEQLYVLEALHAKLDDMREAEEVIIRKEGVAGMAGMAGEEGRPLTFAETLRQLLAENESLKNRLEQLSRKKRPSISVPPEPRKPEPEEKPERPAVPYDAEKRLLRRQVELLLEEMGELKAQTDRSRPRTFFVPRSQGPMPAAFATPPPPATTSIPPLPMLPHAQSPLRPLMRPLPSPERYERHSCQRVCCPREPHKAVVMLPPRFASPLTARLAAPQHQPLPQQGEQHEVERSRASKCCGRQSSRARQGKWDNTVRRGSEGVVRERWVGDLKRVRRSSCGWK</sequence>
<dbReference type="VEuPathDB" id="CryptoDB:Vbra_9980"/>
<keyword evidence="4" id="KW-1185">Reference proteome</keyword>
<dbReference type="EMBL" id="CDMY01000666">
    <property type="protein sequence ID" value="CEM29135.1"/>
    <property type="molecule type" value="Genomic_DNA"/>
</dbReference>
<dbReference type="PANTHER" id="PTHR47357">
    <property type="entry name" value="COP1-INTERACTIVE PROTEIN 1"/>
    <property type="match status" value="1"/>
</dbReference>
<reference evidence="3 4" key="1">
    <citation type="submission" date="2014-11" db="EMBL/GenBank/DDBJ databases">
        <authorList>
            <person name="Zhu J."/>
            <person name="Qi W."/>
            <person name="Song R."/>
        </authorList>
    </citation>
    <scope>NUCLEOTIDE SEQUENCE [LARGE SCALE GENOMIC DNA]</scope>
</reference>
<feature type="region of interest" description="Disordered" evidence="2">
    <location>
        <begin position="780"/>
        <end position="801"/>
    </location>
</feature>
<evidence type="ECO:0000256" key="2">
    <source>
        <dbReference type="SAM" id="MobiDB-lite"/>
    </source>
</evidence>
<feature type="region of interest" description="Disordered" evidence="2">
    <location>
        <begin position="550"/>
        <end position="572"/>
    </location>
</feature>
<dbReference type="InParanoid" id="A0A0G4GHC8"/>
<organism evidence="3 4">
    <name type="scientific">Vitrella brassicaformis (strain CCMP3155)</name>
    <dbReference type="NCBI Taxonomy" id="1169540"/>
    <lineage>
        <taxon>Eukaryota</taxon>
        <taxon>Sar</taxon>
        <taxon>Alveolata</taxon>
        <taxon>Colpodellida</taxon>
        <taxon>Vitrellaceae</taxon>
        <taxon>Vitrella</taxon>
    </lineage>
</organism>
<feature type="compositionally biased region" description="Basic and acidic residues" evidence="2">
    <location>
        <begin position="888"/>
        <end position="906"/>
    </location>
</feature>
<feature type="compositionally biased region" description="Polar residues" evidence="2">
    <location>
        <begin position="78"/>
        <end position="88"/>
    </location>
</feature>
<feature type="region of interest" description="Disordered" evidence="2">
    <location>
        <begin position="590"/>
        <end position="614"/>
    </location>
</feature>
<accession>A0A0G4GHC8</accession>